<accession>A0A511YJP4</accession>
<feature type="transmembrane region" description="Helical" evidence="1">
    <location>
        <begin position="336"/>
        <end position="353"/>
    </location>
</feature>
<organism evidence="2 3">
    <name type="scientific">Chryseobacterium hagamense</name>
    <dbReference type="NCBI Taxonomy" id="395935"/>
    <lineage>
        <taxon>Bacteria</taxon>
        <taxon>Pseudomonadati</taxon>
        <taxon>Bacteroidota</taxon>
        <taxon>Flavobacteriia</taxon>
        <taxon>Flavobacteriales</taxon>
        <taxon>Weeksellaceae</taxon>
        <taxon>Chryseobacterium group</taxon>
        <taxon>Chryseobacterium</taxon>
    </lineage>
</organism>
<feature type="transmembrane region" description="Helical" evidence="1">
    <location>
        <begin position="401"/>
        <end position="419"/>
    </location>
</feature>
<comment type="caution">
    <text evidence="2">The sequence shown here is derived from an EMBL/GenBank/DDBJ whole genome shotgun (WGS) entry which is preliminary data.</text>
</comment>
<feature type="transmembrane region" description="Helical" evidence="1">
    <location>
        <begin position="140"/>
        <end position="163"/>
    </location>
</feature>
<dbReference type="EMBL" id="BJYJ01000004">
    <property type="protein sequence ID" value="GEN75429.1"/>
    <property type="molecule type" value="Genomic_DNA"/>
</dbReference>
<feature type="transmembrane region" description="Helical" evidence="1">
    <location>
        <begin position="233"/>
        <end position="256"/>
    </location>
</feature>
<protein>
    <submittedName>
        <fullName evidence="2">Uncharacterized protein</fullName>
    </submittedName>
</protein>
<keyword evidence="1" id="KW-0812">Transmembrane</keyword>
<evidence type="ECO:0000313" key="2">
    <source>
        <dbReference type="EMBL" id="GEN75429.1"/>
    </source>
</evidence>
<keyword evidence="1" id="KW-0472">Membrane</keyword>
<dbReference type="RefSeq" id="WP_146940391.1">
    <property type="nucleotide sequence ID" value="NZ_BJYJ01000004.1"/>
</dbReference>
<feature type="transmembrane region" description="Helical" evidence="1">
    <location>
        <begin position="175"/>
        <end position="197"/>
    </location>
</feature>
<keyword evidence="1" id="KW-1133">Transmembrane helix</keyword>
<sequence length="452" mass="53089">MSRLLSLSSLYYTYLIKKKSFIFCTLILVVLGLFLIPNKDADYVTFYMGNISPAPNKFWIGNLSAIFSNVIISWLMIHILAGERENEILSYTYIQEDLSFLSSFFKALHKILGLFFIGITFLFILNITIFIQNIKLTGSYFVLPLLYFSVPYILIIAGLSYFIEFYIKNKFFKYATYYIFVFLIMFNDKFFLGILGIHELNFIINKNISETNLFAIGYLPKSRLHIISLQEPIFPIFWLNKLAAFLLFILTVYLLCKIPINRKLTTIKTLTDFSQKASEIKSIKFSFSQIKKDLSFFNILQKDFYLFSHSIDKTAIYAILIIWVLLFLVKEDFLKFLLPLLFFFTLFINKFLTRLSLYNIDYAEKISPYKSFEIIFSKNAIIFVFYAILLIPLLIKHSFTQNLYVLLSFLILAFFQVIMSRIFRNNTFTDILLIILFATYLTGKPILNIFQL</sequence>
<keyword evidence="3" id="KW-1185">Reference proteome</keyword>
<evidence type="ECO:0000256" key="1">
    <source>
        <dbReference type="SAM" id="Phobius"/>
    </source>
</evidence>
<dbReference type="OrthoDB" id="1263392at2"/>
<feature type="transmembrane region" description="Helical" evidence="1">
    <location>
        <begin position="21"/>
        <end position="38"/>
    </location>
</feature>
<feature type="transmembrane region" description="Helical" evidence="1">
    <location>
        <begin position="374"/>
        <end position="395"/>
    </location>
</feature>
<gene>
    <name evidence="2" type="ORF">CHA01nite_11690</name>
</gene>
<dbReference type="AlphaFoldDB" id="A0A511YJP4"/>
<evidence type="ECO:0000313" key="3">
    <source>
        <dbReference type="Proteomes" id="UP000321863"/>
    </source>
</evidence>
<feature type="transmembrane region" description="Helical" evidence="1">
    <location>
        <begin position="111"/>
        <end position="134"/>
    </location>
</feature>
<feature type="transmembrane region" description="Helical" evidence="1">
    <location>
        <begin position="314"/>
        <end position="330"/>
    </location>
</feature>
<feature type="transmembrane region" description="Helical" evidence="1">
    <location>
        <begin position="431"/>
        <end position="450"/>
    </location>
</feature>
<reference evidence="2 3" key="1">
    <citation type="submission" date="2019-07" db="EMBL/GenBank/DDBJ databases">
        <title>Whole genome shotgun sequence of Chryseobacterium hagamense NBRC 105253.</title>
        <authorList>
            <person name="Hosoyama A."/>
            <person name="Uohara A."/>
            <person name="Ohji S."/>
            <person name="Ichikawa N."/>
        </authorList>
    </citation>
    <scope>NUCLEOTIDE SEQUENCE [LARGE SCALE GENOMIC DNA]</scope>
    <source>
        <strain evidence="2 3">NBRC 105253</strain>
    </source>
</reference>
<name>A0A511YJP4_9FLAO</name>
<proteinExistence type="predicted"/>
<feature type="transmembrane region" description="Helical" evidence="1">
    <location>
        <begin position="58"/>
        <end position="81"/>
    </location>
</feature>
<dbReference type="Proteomes" id="UP000321863">
    <property type="component" value="Unassembled WGS sequence"/>
</dbReference>